<sequence length="1525" mass="168619">MGRLAGHSSTSAHLTGAPEISSGRLDPQKLGSVIELQRAAPLQVLVASTVGAGLAATWAAARGSGLAGMPEAVQLIITSGKALGEPSLAGGPLTRHTPAGREPGRQLECSFPRNERSPVVNGFADGSWHPSPPAFAYPGMPSPAKTCFNAGRPLNPTRNGYHHSPSCPSEPAPPVQLVNLHTRITPEGPSRRPTTAMSDTAFSLFTSLRYDVELRQVPSSGLTYAGWNYDRESPLYMLDFHRDRILRAATHWQWANVIGKLTGDEGLALLEATTLQAIEESETRPMRVRIVVNRDGTIQVVKFDTPPIALKNLFPKRLPPPGSVPGPRDPKPEPQLTLVVDDCPLSRSEFTHYKTTSRAMYDAARERANIRPGVMKEVLVVNRDDQSVMEGSTTTPYFWRDGRWVTPPVSAKFSWKDGSGGQDGTSRRWALERRIAIEQAVPLQSLVHGEECWISNGVSGFRRAILDMRKTEADWTRNDAPLLARIRVAWLANAGMLRRAGSRSGMDLSLTKTEQVAPEIRLAAAISEFEANLDIEQKAAFRNHRSKYCESLPSIQDVMQITAEFNRRSTAERAGSRCWGTRLTNFLEAVQQYAAVGDVLVGGSQNIIACGVWSLVRLTLISAVATSTRIAEMTGFFMSVGLSAPRYDRLALLYPQSKRLRAYMSEYYIVVVRFCQKLVTLQEKPTYLQFIPFLDDFSLKSFQTELGTWAKSIKEEIETLKTEEQTSQLRQLMRSSESESYRRKLKTNLRVLNMCSSYDYRASWKKLRKMGTSTFFNKRPEYVEWAQQKSSCTLLCLGNLGSGKSVCLASIVDDLNLSQGSGGSPVAFFFCRHDIAESLQAHTVMASLAFQLLRRLPDLSKALDLVDGNAQHLDLSDILGMLLRVLPPEFVAYFVIDGLDECEDSQRRDILALVHYLQEKFSLLVCASFRPGSDNVSLRDAKIFPQNGTFTIPEQNPDIESFIGSELKRRVQCGLLTVGRPELILEIQETLSRKAEGMFLWVALQMESLCAARTDEAIREALDDLPGDLPDTYSRIIKKSASVSPEYQKLIFKLILAARRPLTTEELREALSVIPGDATWDPNRIINDIHSVLGSCGSLVSVDEEMSTVELIHGSVQKFLNGDFAAWDARYLWLGPLAEAAMADIVITYLNYGVFESQLSTVVTPNIESSSMPSRIVRSVDSAMAVRKAALRLLEHKNRPKPTYDLGKVLRDLQDRSTPNSPFHFHAYAKKHWPLHIWYTSPEKDSVQSLQLRLVQREISAMRPGDARIQELFFLAAAKDYHMDYVFKSLIDLGADVAAQNTGGHSAITLAAAPGNFGFVRRLIEEGVIVNAQDAKGLTPLSWAAKNGCRSVVELLLDNGAQVDIRSRGKTPLAWAASNDLTAPVHVRRENAEVARLLIERGAEVDARDAEVEVGRCYGYTPLSLAALHGDERVARALVEKGADWAATNNIGTPALLNAIRGKNEGVLRLLMETIDPFLLEIWGERLLLSAAEEGWNEAVTALVKAGVSVKAKGIHEKTLMSNTA</sequence>
<dbReference type="InterPro" id="IPR001544">
    <property type="entry name" value="Aminotrans_IV"/>
</dbReference>
<feature type="repeat" description="ANK" evidence="2">
    <location>
        <begin position="1336"/>
        <end position="1368"/>
    </location>
</feature>
<evidence type="ECO:0000259" key="6">
    <source>
        <dbReference type="Pfam" id="PF24883"/>
    </source>
</evidence>
<dbReference type="InterPro" id="IPR056125">
    <property type="entry name" value="DUF7708"/>
</dbReference>
<evidence type="ECO:0000259" key="4">
    <source>
        <dbReference type="Pfam" id="PF22939"/>
    </source>
</evidence>
<evidence type="ECO:0000313" key="7">
    <source>
        <dbReference type="EMBL" id="PWI75715.1"/>
    </source>
</evidence>
<comment type="caution">
    <text evidence="7">The sequence shown here is derived from an EMBL/GenBank/DDBJ whole genome shotgun (WGS) entry which is preliminary data.</text>
</comment>
<evidence type="ECO:0000256" key="2">
    <source>
        <dbReference type="PROSITE-ProRule" id="PRU00023"/>
    </source>
</evidence>
<dbReference type="Pfam" id="PF01063">
    <property type="entry name" value="Aminotran_4"/>
    <property type="match status" value="1"/>
</dbReference>
<dbReference type="InterPro" id="IPR027417">
    <property type="entry name" value="P-loop_NTPase"/>
</dbReference>
<keyword evidence="2" id="KW-0040">ANK repeat</keyword>
<dbReference type="InterPro" id="IPR054471">
    <property type="entry name" value="GPIID_WHD"/>
</dbReference>
<reference evidence="7 8" key="1">
    <citation type="journal article" date="2016" name="Front. Microbiol.">
        <title>Genome and transcriptome sequences reveal the specific parasitism of the nematophagous Purpureocillium lilacinum 36-1.</title>
        <authorList>
            <person name="Xie J."/>
            <person name="Li S."/>
            <person name="Mo C."/>
            <person name="Xiao X."/>
            <person name="Peng D."/>
            <person name="Wang G."/>
            <person name="Xiao Y."/>
        </authorList>
    </citation>
    <scope>NUCLEOTIDE SEQUENCE [LARGE SCALE GENOMIC DNA]</scope>
    <source>
        <strain evidence="7 8">36-1</strain>
    </source>
</reference>
<dbReference type="InterPro" id="IPR036038">
    <property type="entry name" value="Aminotransferase-like"/>
</dbReference>
<dbReference type="Gene3D" id="3.40.50.300">
    <property type="entry name" value="P-loop containing nucleotide triphosphate hydrolases"/>
    <property type="match status" value="1"/>
</dbReference>
<dbReference type="Pfam" id="PF12796">
    <property type="entry name" value="Ank_2"/>
    <property type="match status" value="2"/>
</dbReference>
<feature type="region of interest" description="Disordered" evidence="3">
    <location>
        <begin position="88"/>
        <end position="112"/>
    </location>
</feature>
<dbReference type="PANTHER" id="PTHR10039:SF10">
    <property type="entry name" value="NACHT DOMAIN-CONTAINING PROTEIN"/>
    <property type="match status" value="1"/>
</dbReference>
<dbReference type="Gene3D" id="1.25.40.20">
    <property type="entry name" value="Ankyrin repeat-containing domain"/>
    <property type="match status" value="2"/>
</dbReference>
<feature type="region of interest" description="Disordered" evidence="3">
    <location>
        <begin position="1"/>
        <end position="25"/>
    </location>
</feature>
<dbReference type="PANTHER" id="PTHR10039">
    <property type="entry name" value="AMELOGENIN"/>
    <property type="match status" value="1"/>
</dbReference>
<dbReference type="Proteomes" id="UP000245956">
    <property type="component" value="Unassembled WGS sequence"/>
</dbReference>
<feature type="domain" description="GPI inositol-deacylase winged helix" evidence="4">
    <location>
        <begin position="1048"/>
        <end position="1123"/>
    </location>
</feature>
<dbReference type="GO" id="GO:0003824">
    <property type="term" value="F:catalytic activity"/>
    <property type="evidence" value="ECO:0007669"/>
    <property type="project" value="InterPro"/>
</dbReference>
<feature type="repeat" description="ANK" evidence="2">
    <location>
        <begin position="1303"/>
        <end position="1335"/>
    </location>
</feature>
<evidence type="ECO:0000313" key="8">
    <source>
        <dbReference type="Proteomes" id="UP000245956"/>
    </source>
</evidence>
<evidence type="ECO:0000259" key="5">
    <source>
        <dbReference type="Pfam" id="PF24809"/>
    </source>
</evidence>
<accession>A0A2U3EMI4</accession>
<dbReference type="PROSITE" id="PS50088">
    <property type="entry name" value="ANK_REPEAT"/>
    <property type="match status" value="4"/>
</dbReference>
<name>A0A2U3EMI4_PURLI</name>
<gene>
    <name evidence="7" type="ORF">PCL_06373</name>
</gene>
<proteinExistence type="predicted"/>
<organism evidence="7 8">
    <name type="scientific">Purpureocillium lilacinum</name>
    <name type="common">Paecilomyces lilacinus</name>
    <dbReference type="NCBI Taxonomy" id="33203"/>
    <lineage>
        <taxon>Eukaryota</taxon>
        <taxon>Fungi</taxon>
        <taxon>Dikarya</taxon>
        <taxon>Ascomycota</taxon>
        <taxon>Pezizomycotina</taxon>
        <taxon>Sordariomycetes</taxon>
        <taxon>Hypocreomycetidae</taxon>
        <taxon>Hypocreales</taxon>
        <taxon>Ophiocordycipitaceae</taxon>
        <taxon>Purpureocillium</taxon>
    </lineage>
</organism>
<dbReference type="Pfam" id="PF22939">
    <property type="entry name" value="WHD_GPIID"/>
    <property type="match status" value="1"/>
</dbReference>
<dbReference type="SUPFAM" id="SSF48403">
    <property type="entry name" value="Ankyrin repeat"/>
    <property type="match status" value="1"/>
</dbReference>
<evidence type="ECO:0000256" key="1">
    <source>
        <dbReference type="ARBA" id="ARBA00022737"/>
    </source>
</evidence>
<dbReference type="SUPFAM" id="SSF56752">
    <property type="entry name" value="D-aminoacid aminotransferase-like PLP-dependent enzymes"/>
    <property type="match status" value="1"/>
</dbReference>
<evidence type="ECO:0000256" key="3">
    <source>
        <dbReference type="SAM" id="MobiDB-lite"/>
    </source>
</evidence>
<dbReference type="InterPro" id="IPR002110">
    <property type="entry name" value="Ankyrin_rpt"/>
</dbReference>
<dbReference type="Gene3D" id="3.20.10.10">
    <property type="entry name" value="D-amino Acid Aminotransferase, subunit A, domain 2"/>
    <property type="match status" value="1"/>
</dbReference>
<dbReference type="Pfam" id="PF24883">
    <property type="entry name" value="NPHP3_N"/>
    <property type="match status" value="1"/>
</dbReference>
<dbReference type="SMART" id="SM00248">
    <property type="entry name" value="ANK"/>
    <property type="match status" value="5"/>
</dbReference>
<protein>
    <submittedName>
        <fullName evidence="7">Uncharacterized protein</fullName>
    </submittedName>
</protein>
<dbReference type="InterPro" id="IPR043132">
    <property type="entry name" value="BCAT-like_C"/>
</dbReference>
<dbReference type="Pfam" id="PF24809">
    <property type="entry name" value="DUF7708"/>
    <property type="match status" value="1"/>
</dbReference>
<dbReference type="PROSITE" id="PS50297">
    <property type="entry name" value="ANK_REP_REGION"/>
    <property type="match status" value="2"/>
</dbReference>
<dbReference type="InterPro" id="IPR036770">
    <property type="entry name" value="Ankyrin_rpt-contain_sf"/>
</dbReference>
<dbReference type="InterPro" id="IPR056884">
    <property type="entry name" value="NPHP3-like_N"/>
</dbReference>
<feature type="repeat" description="ANK" evidence="2">
    <location>
        <begin position="1368"/>
        <end position="1410"/>
    </location>
</feature>
<dbReference type="EMBL" id="LCWV01000002">
    <property type="protein sequence ID" value="PWI75715.1"/>
    <property type="molecule type" value="Genomic_DNA"/>
</dbReference>
<feature type="domain" description="DUF7708" evidence="5">
    <location>
        <begin position="583"/>
        <end position="727"/>
    </location>
</feature>
<keyword evidence="1" id="KW-0677">Repeat</keyword>
<feature type="repeat" description="ANK" evidence="2">
    <location>
        <begin position="1418"/>
        <end position="1450"/>
    </location>
</feature>
<feature type="region of interest" description="Disordered" evidence="3">
    <location>
        <begin position="314"/>
        <end position="334"/>
    </location>
</feature>
<feature type="domain" description="Nephrocystin 3-like N-terminal" evidence="6">
    <location>
        <begin position="771"/>
        <end position="919"/>
    </location>
</feature>